<proteinExistence type="predicted"/>
<feature type="region of interest" description="Disordered" evidence="1">
    <location>
        <begin position="1"/>
        <end position="54"/>
    </location>
</feature>
<evidence type="ECO:0000313" key="3">
    <source>
        <dbReference type="Proteomes" id="UP000053989"/>
    </source>
</evidence>
<dbReference type="AlphaFoldDB" id="A0A0C3AAV1"/>
<gene>
    <name evidence="2" type="ORF">SCLCIDRAFT_176251</name>
</gene>
<evidence type="ECO:0000256" key="1">
    <source>
        <dbReference type="SAM" id="MobiDB-lite"/>
    </source>
</evidence>
<dbReference type="Proteomes" id="UP000053989">
    <property type="component" value="Unassembled WGS sequence"/>
</dbReference>
<reference evidence="3" key="2">
    <citation type="submission" date="2015-01" db="EMBL/GenBank/DDBJ databases">
        <title>Evolutionary Origins and Diversification of the Mycorrhizal Mutualists.</title>
        <authorList>
            <consortium name="DOE Joint Genome Institute"/>
            <consortium name="Mycorrhizal Genomics Consortium"/>
            <person name="Kohler A."/>
            <person name="Kuo A."/>
            <person name="Nagy L.G."/>
            <person name="Floudas D."/>
            <person name="Copeland A."/>
            <person name="Barry K.W."/>
            <person name="Cichocki N."/>
            <person name="Veneault-Fourrey C."/>
            <person name="LaButti K."/>
            <person name="Lindquist E.A."/>
            <person name="Lipzen A."/>
            <person name="Lundell T."/>
            <person name="Morin E."/>
            <person name="Murat C."/>
            <person name="Riley R."/>
            <person name="Ohm R."/>
            <person name="Sun H."/>
            <person name="Tunlid A."/>
            <person name="Henrissat B."/>
            <person name="Grigoriev I.V."/>
            <person name="Hibbett D.S."/>
            <person name="Martin F."/>
        </authorList>
    </citation>
    <scope>NUCLEOTIDE SEQUENCE [LARGE SCALE GENOMIC DNA]</scope>
    <source>
        <strain evidence="3">Foug A</strain>
    </source>
</reference>
<reference evidence="2 3" key="1">
    <citation type="submission" date="2014-04" db="EMBL/GenBank/DDBJ databases">
        <authorList>
            <consortium name="DOE Joint Genome Institute"/>
            <person name="Kuo A."/>
            <person name="Kohler A."/>
            <person name="Nagy L.G."/>
            <person name="Floudas D."/>
            <person name="Copeland A."/>
            <person name="Barry K.W."/>
            <person name="Cichocki N."/>
            <person name="Veneault-Fourrey C."/>
            <person name="LaButti K."/>
            <person name="Lindquist E.A."/>
            <person name="Lipzen A."/>
            <person name="Lundell T."/>
            <person name="Morin E."/>
            <person name="Murat C."/>
            <person name="Sun H."/>
            <person name="Tunlid A."/>
            <person name="Henrissat B."/>
            <person name="Grigoriev I.V."/>
            <person name="Hibbett D.S."/>
            <person name="Martin F."/>
            <person name="Nordberg H.P."/>
            <person name="Cantor M.N."/>
            <person name="Hua S.X."/>
        </authorList>
    </citation>
    <scope>NUCLEOTIDE SEQUENCE [LARGE SCALE GENOMIC DNA]</scope>
    <source>
        <strain evidence="2 3">Foug A</strain>
    </source>
</reference>
<dbReference type="HOGENOM" id="CLU_2374012_0_0_1"/>
<dbReference type="EMBL" id="KN822004">
    <property type="protein sequence ID" value="KIM70913.1"/>
    <property type="molecule type" value="Genomic_DNA"/>
</dbReference>
<dbReference type="InParanoid" id="A0A0C3AAV1"/>
<organism evidence="2 3">
    <name type="scientific">Scleroderma citrinum Foug A</name>
    <dbReference type="NCBI Taxonomy" id="1036808"/>
    <lineage>
        <taxon>Eukaryota</taxon>
        <taxon>Fungi</taxon>
        <taxon>Dikarya</taxon>
        <taxon>Basidiomycota</taxon>
        <taxon>Agaricomycotina</taxon>
        <taxon>Agaricomycetes</taxon>
        <taxon>Agaricomycetidae</taxon>
        <taxon>Boletales</taxon>
        <taxon>Sclerodermatineae</taxon>
        <taxon>Sclerodermataceae</taxon>
        <taxon>Scleroderma</taxon>
    </lineage>
</organism>
<feature type="compositionally biased region" description="Polar residues" evidence="1">
    <location>
        <begin position="41"/>
        <end position="51"/>
    </location>
</feature>
<protein>
    <submittedName>
        <fullName evidence="2">Uncharacterized protein</fullName>
    </submittedName>
</protein>
<accession>A0A0C3AAV1</accession>
<name>A0A0C3AAV1_9AGAM</name>
<sequence>MPDPSLTGFPSPGEILPPRPTTRSPSPLGVYPRTPCPKFQSPVNANASDGGSNEVDTKYKSYMITVKAAEANHSSSSCGYLGGHRFCYFGQALWR</sequence>
<evidence type="ECO:0000313" key="2">
    <source>
        <dbReference type="EMBL" id="KIM70913.1"/>
    </source>
</evidence>
<keyword evidence="3" id="KW-1185">Reference proteome</keyword>